<evidence type="ECO:0000256" key="2">
    <source>
        <dbReference type="SAM" id="Phobius"/>
    </source>
</evidence>
<gene>
    <name evidence="3" type="ORF">PILCRDRAFT_816293</name>
</gene>
<keyword evidence="4" id="KW-1185">Reference proteome</keyword>
<dbReference type="InParanoid" id="A0A0C3C9H1"/>
<feature type="region of interest" description="Disordered" evidence="1">
    <location>
        <begin position="325"/>
        <end position="348"/>
    </location>
</feature>
<evidence type="ECO:0000313" key="4">
    <source>
        <dbReference type="Proteomes" id="UP000054166"/>
    </source>
</evidence>
<dbReference type="PANTHER" id="PTHR15887:SF1">
    <property type="entry name" value="TRANSMEMBRANE PROTEIN 69"/>
    <property type="match status" value="1"/>
</dbReference>
<sequence length="348" mass="37304">MNSIFSPLARSGLLRRGPIVLRGPHARLYPSLTTKTLLQRPTLLQARLAASSVSNKPGSQTLEHAAQNVREEVGNSAADWAKTIAGGNFTRDSVKTDTDPTFIGVTSAGASMVPTPYLVMGLAGGLPYIAASGTTVYLAHQAGLAISGVATNIDPGVAHTILDQALTFQVTYGAVMLSFLGALHWGMEFAGYGGHKFYPRLLLGAAPILVAWPTLAMPPMEALIVQWVGFTSLWWADLTVTGLGWTPKWYSQYRFYLSILVGTCIIGSLAGTSYWGPVAGHGLLSHDLNLIRAERKRSHAERSGVVGGDTEAVLAGEDGDNYVKIQKHLDEEDEKNEGEGEEEEEKGE</sequence>
<keyword evidence="2" id="KW-0812">Transmembrane</keyword>
<dbReference type="EMBL" id="KN832982">
    <property type="protein sequence ID" value="KIM86352.1"/>
    <property type="molecule type" value="Genomic_DNA"/>
</dbReference>
<feature type="transmembrane region" description="Helical" evidence="2">
    <location>
        <begin position="197"/>
        <end position="217"/>
    </location>
</feature>
<accession>A0A0C3C9H1</accession>
<reference evidence="4" key="2">
    <citation type="submission" date="2015-01" db="EMBL/GenBank/DDBJ databases">
        <title>Evolutionary Origins and Diversification of the Mycorrhizal Mutualists.</title>
        <authorList>
            <consortium name="DOE Joint Genome Institute"/>
            <consortium name="Mycorrhizal Genomics Consortium"/>
            <person name="Kohler A."/>
            <person name="Kuo A."/>
            <person name="Nagy L.G."/>
            <person name="Floudas D."/>
            <person name="Copeland A."/>
            <person name="Barry K.W."/>
            <person name="Cichocki N."/>
            <person name="Veneault-Fourrey C."/>
            <person name="LaButti K."/>
            <person name="Lindquist E.A."/>
            <person name="Lipzen A."/>
            <person name="Lundell T."/>
            <person name="Morin E."/>
            <person name="Murat C."/>
            <person name="Riley R."/>
            <person name="Ohm R."/>
            <person name="Sun H."/>
            <person name="Tunlid A."/>
            <person name="Henrissat B."/>
            <person name="Grigoriev I.V."/>
            <person name="Hibbett D.S."/>
            <person name="Martin F."/>
        </authorList>
    </citation>
    <scope>NUCLEOTIDE SEQUENCE [LARGE SCALE GENOMIC DNA]</scope>
    <source>
        <strain evidence="4">F 1598</strain>
    </source>
</reference>
<name>A0A0C3C9H1_PILCF</name>
<feature type="compositionally biased region" description="Acidic residues" evidence="1">
    <location>
        <begin position="331"/>
        <end position="348"/>
    </location>
</feature>
<dbReference type="OrthoDB" id="194289at2759"/>
<evidence type="ECO:0000313" key="3">
    <source>
        <dbReference type="EMBL" id="KIM86352.1"/>
    </source>
</evidence>
<dbReference type="STRING" id="765440.A0A0C3C9H1"/>
<proteinExistence type="predicted"/>
<dbReference type="Proteomes" id="UP000054166">
    <property type="component" value="Unassembled WGS sequence"/>
</dbReference>
<evidence type="ECO:0000256" key="1">
    <source>
        <dbReference type="SAM" id="MobiDB-lite"/>
    </source>
</evidence>
<feature type="transmembrane region" description="Helical" evidence="2">
    <location>
        <begin position="223"/>
        <end position="243"/>
    </location>
</feature>
<dbReference type="HOGENOM" id="CLU_045137_1_0_1"/>
<reference evidence="3 4" key="1">
    <citation type="submission" date="2014-04" db="EMBL/GenBank/DDBJ databases">
        <authorList>
            <consortium name="DOE Joint Genome Institute"/>
            <person name="Kuo A."/>
            <person name="Tarkka M."/>
            <person name="Buscot F."/>
            <person name="Kohler A."/>
            <person name="Nagy L.G."/>
            <person name="Floudas D."/>
            <person name="Copeland A."/>
            <person name="Barry K.W."/>
            <person name="Cichocki N."/>
            <person name="Veneault-Fourrey C."/>
            <person name="LaButti K."/>
            <person name="Lindquist E.A."/>
            <person name="Lipzen A."/>
            <person name="Lundell T."/>
            <person name="Morin E."/>
            <person name="Murat C."/>
            <person name="Sun H."/>
            <person name="Tunlid A."/>
            <person name="Henrissat B."/>
            <person name="Grigoriev I.V."/>
            <person name="Hibbett D.S."/>
            <person name="Martin F."/>
            <person name="Nordberg H.P."/>
            <person name="Cantor M.N."/>
            <person name="Hua S.X."/>
        </authorList>
    </citation>
    <scope>NUCLEOTIDE SEQUENCE [LARGE SCALE GENOMIC DNA]</scope>
    <source>
        <strain evidence="3 4">F 1598</strain>
    </source>
</reference>
<keyword evidence="2" id="KW-0472">Membrane</keyword>
<feature type="transmembrane region" description="Helical" evidence="2">
    <location>
        <begin position="166"/>
        <end position="185"/>
    </location>
</feature>
<organism evidence="3 4">
    <name type="scientific">Piloderma croceum (strain F 1598)</name>
    <dbReference type="NCBI Taxonomy" id="765440"/>
    <lineage>
        <taxon>Eukaryota</taxon>
        <taxon>Fungi</taxon>
        <taxon>Dikarya</taxon>
        <taxon>Basidiomycota</taxon>
        <taxon>Agaricomycotina</taxon>
        <taxon>Agaricomycetes</taxon>
        <taxon>Agaricomycetidae</taxon>
        <taxon>Atheliales</taxon>
        <taxon>Atheliaceae</taxon>
        <taxon>Piloderma</taxon>
    </lineage>
</organism>
<feature type="transmembrane region" description="Helical" evidence="2">
    <location>
        <begin position="255"/>
        <end position="275"/>
    </location>
</feature>
<dbReference type="AlphaFoldDB" id="A0A0C3C9H1"/>
<dbReference type="InterPro" id="IPR021836">
    <property type="entry name" value="DUF3429"/>
</dbReference>
<keyword evidence="2" id="KW-1133">Transmembrane helix</keyword>
<protein>
    <submittedName>
        <fullName evidence="3">Uncharacterized protein</fullName>
    </submittedName>
</protein>
<dbReference type="Pfam" id="PF11911">
    <property type="entry name" value="DUF3429"/>
    <property type="match status" value="1"/>
</dbReference>
<dbReference type="PANTHER" id="PTHR15887">
    <property type="entry name" value="TRANSMEMBRANE PROTEIN 69"/>
    <property type="match status" value="1"/>
</dbReference>